<dbReference type="GO" id="GO:0046872">
    <property type="term" value="F:metal ion binding"/>
    <property type="evidence" value="ECO:0007669"/>
    <property type="project" value="UniProtKB-KW"/>
</dbReference>
<dbReference type="PROSITE" id="PS00893">
    <property type="entry name" value="NUDIX_BOX"/>
    <property type="match status" value="1"/>
</dbReference>
<dbReference type="OrthoDB" id="9802805at2"/>
<keyword evidence="6" id="KW-0464">Manganese</keyword>
<dbReference type="GO" id="GO:0010945">
    <property type="term" value="F:coenzyme A diphosphatase activity"/>
    <property type="evidence" value="ECO:0007669"/>
    <property type="project" value="InterPro"/>
</dbReference>
<comment type="cofactor">
    <cofactor evidence="2">
        <name>Mg(2+)</name>
        <dbReference type="ChEBI" id="CHEBI:18420"/>
    </cofactor>
</comment>
<evidence type="ECO:0000256" key="6">
    <source>
        <dbReference type="ARBA" id="ARBA00023211"/>
    </source>
</evidence>
<dbReference type="PANTHER" id="PTHR12992">
    <property type="entry name" value="NUDIX HYDROLASE"/>
    <property type="match status" value="1"/>
</dbReference>
<dbReference type="InterPro" id="IPR000086">
    <property type="entry name" value="NUDIX_hydrolase_dom"/>
</dbReference>
<dbReference type="Gene3D" id="3.90.79.10">
    <property type="entry name" value="Nucleoside Triphosphate Pyrophosphohydrolase"/>
    <property type="match status" value="1"/>
</dbReference>
<dbReference type="InterPro" id="IPR015797">
    <property type="entry name" value="NUDIX_hydrolase-like_dom_sf"/>
</dbReference>
<sequence>MGLWHDRLAARYTAGLRRPPTPALFPDPRSSGALKPAAVLLAVTEREQAGLLLLHRPSHMRAHAGQVALPGGRLDAGETVVQAALREAEEELGLDPTKVRVIGPLAPYHTGSGYAVTPVLATIPPDLPITPNPDEVAQWFEAPLDYVLNPAHQIAKSVEWQGAMRQYVEILWQGHRIWGVTGAILANLSCFLDWNDKAFTPE</sequence>
<dbReference type="InterPro" id="IPR045121">
    <property type="entry name" value="CoAse"/>
</dbReference>
<comment type="cofactor">
    <cofactor evidence="1">
        <name>Mn(2+)</name>
        <dbReference type="ChEBI" id="CHEBI:29035"/>
    </cofactor>
</comment>
<gene>
    <name evidence="8" type="ORF">EOE18_06095</name>
</gene>
<dbReference type="PANTHER" id="PTHR12992:SF11">
    <property type="entry name" value="MITOCHONDRIAL COENZYME A DIPHOSPHATASE NUDT8"/>
    <property type="match status" value="1"/>
</dbReference>
<feature type="domain" description="Nudix hydrolase" evidence="7">
    <location>
        <begin position="33"/>
        <end position="168"/>
    </location>
</feature>
<accession>A0A437N902</accession>
<name>A0A437N902_9SPHN</name>
<evidence type="ECO:0000256" key="2">
    <source>
        <dbReference type="ARBA" id="ARBA00001946"/>
    </source>
</evidence>
<dbReference type="NCBIfam" id="NF007980">
    <property type="entry name" value="PRK10707.1"/>
    <property type="match status" value="1"/>
</dbReference>
<dbReference type="RefSeq" id="WP_127707229.1">
    <property type="nucleotide sequence ID" value="NZ_SACO01000003.1"/>
</dbReference>
<comment type="caution">
    <text evidence="8">The sequence shown here is derived from an EMBL/GenBank/DDBJ whole genome shotgun (WGS) entry which is preliminary data.</text>
</comment>
<dbReference type="InterPro" id="IPR020084">
    <property type="entry name" value="NUDIX_hydrolase_CS"/>
</dbReference>
<keyword evidence="9" id="KW-1185">Reference proteome</keyword>
<dbReference type="Proteomes" id="UP000282837">
    <property type="component" value="Unassembled WGS sequence"/>
</dbReference>
<keyword evidence="3" id="KW-0479">Metal-binding</keyword>
<dbReference type="EMBL" id="SACO01000003">
    <property type="protein sequence ID" value="RVU06387.1"/>
    <property type="molecule type" value="Genomic_DNA"/>
</dbReference>
<keyword evidence="5" id="KW-0460">Magnesium</keyword>
<dbReference type="SUPFAM" id="SSF55811">
    <property type="entry name" value="Nudix"/>
    <property type="match status" value="1"/>
</dbReference>
<evidence type="ECO:0000256" key="4">
    <source>
        <dbReference type="ARBA" id="ARBA00022801"/>
    </source>
</evidence>
<keyword evidence="4" id="KW-0378">Hydrolase</keyword>
<dbReference type="CDD" id="cd03426">
    <property type="entry name" value="NUDIX_CoAse_Nudt7"/>
    <property type="match status" value="1"/>
</dbReference>
<evidence type="ECO:0000256" key="5">
    <source>
        <dbReference type="ARBA" id="ARBA00022842"/>
    </source>
</evidence>
<evidence type="ECO:0000256" key="3">
    <source>
        <dbReference type="ARBA" id="ARBA00022723"/>
    </source>
</evidence>
<dbReference type="AlphaFoldDB" id="A0A437N902"/>
<evidence type="ECO:0000313" key="9">
    <source>
        <dbReference type="Proteomes" id="UP000282837"/>
    </source>
</evidence>
<dbReference type="Pfam" id="PF00293">
    <property type="entry name" value="NUDIX"/>
    <property type="match status" value="1"/>
</dbReference>
<dbReference type="PROSITE" id="PS51462">
    <property type="entry name" value="NUDIX"/>
    <property type="match status" value="1"/>
</dbReference>
<evidence type="ECO:0000259" key="7">
    <source>
        <dbReference type="PROSITE" id="PS51462"/>
    </source>
</evidence>
<evidence type="ECO:0000256" key="1">
    <source>
        <dbReference type="ARBA" id="ARBA00001936"/>
    </source>
</evidence>
<evidence type="ECO:0000313" key="8">
    <source>
        <dbReference type="EMBL" id="RVU06387.1"/>
    </source>
</evidence>
<reference evidence="8 9" key="1">
    <citation type="submission" date="2019-01" db="EMBL/GenBank/DDBJ databases">
        <authorList>
            <person name="Chen W.-M."/>
        </authorList>
    </citation>
    <scope>NUCLEOTIDE SEQUENCE [LARGE SCALE GENOMIC DNA]</scope>
    <source>
        <strain evidence="8 9">FSY-9</strain>
    </source>
</reference>
<protein>
    <submittedName>
        <fullName evidence="8">CoA pyrophosphatase</fullName>
    </submittedName>
</protein>
<proteinExistence type="predicted"/>
<organism evidence="8 9">
    <name type="scientific">Novosphingobium umbonatum</name>
    <dbReference type="NCBI Taxonomy" id="1908524"/>
    <lineage>
        <taxon>Bacteria</taxon>
        <taxon>Pseudomonadati</taxon>
        <taxon>Pseudomonadota</taxon>
        <taxon>Alphaproteobacteria</taxon>
        <taxon>Sphingomonadales</taxon>
        <taxon>Sphingomonadaceae</taxon>
        <taxon>Novosphingobium</taxon>
    </lineage>
</organism>